<dbReference type="Pfam" id="PF05056">
    <property type="entry name" value="DUF674"/>
    <property type="match status" value="1"/>
</dbReference>
<evidence type="ECO:0000313" key="1">
    <source>
        <dbReference type="EMBL" id="KAL3820622.1"/>
    </source>
</evidence>
<keyword evidence="2" id="KW-1185">Reference proteome</keyword>
<dbReference type="EMBL" id="JBJXBP010000007">
    <property type="protein sequence ID" value="KAL3820622.1"/>
    <property type="molecule type" value="Genomic_DNA"/>
</dbReference>
<evidence type="ECO:0000313" key="2">
    <source>
        <dbReference type="Proteomes" id="UP001634393"/>
    </source>
</evidence>
<proteinExistence type="predicted"/>
<protein>
    <submittedName>
        <fullName evidence="1">Uncharacterized protein</fullName>
    </submittedName>
</protein>
<comment type="caution">
    <text evidence="1">The sequence shown here is derived from an EMBL/GenBank/DDBJ whole genome shotgun (WGS) entry which is preliminary data.</text>
</comment>
<name>A0ABD3S828_9LAMI</name>
<gene>
    <name evidence="1" type="ORF">ACJIZ3_006527</name>
</gene>
<dbReference type="InterPro" id="IPR007750">
    <property type="entry name" value="DUF674"/>
</dbReference>
<dbReference type="AlphaFoldDB" id="A0ABD3S828"/>
<organism evidence="1 2">
    <name type="scientific">Penstemon smallii</name>
    <dbReference type="NCBI Taxonomy" id="265156"/>
    <lineage>
        <taxon>Eukaryota</taxon>
        <taxon>Viridiplantae</taxon>
        <taxon>Streptophyta</taxon>
        <taxon>Embryophyta</taxon>
        <taxon>Tracheophyta</taxon>
        <taxon>Spermatophyta</taxon>
        <taxon>Magnoliopsida</taxon>
        <taxon>eudicotyledons</taxon>
        <taxon>Gunneridae</taxon>
        <taxon>Pentapetalae</taxon>
        <taxon>asterids</taxon>
        <taxon>lamiids</taxon>
        <taxon>Lamiales</taxon>
        <taxon>Plantaginaceae</taxon>
        <taxon>Cheloneae</taxon>
        <taxon>Penstemon</taxon>
    </lineage>
</organism>
<dbReference type="Proteomes" id="UP001634393">
    <property type="component" value="Unassembled WGS sequence"/>
</dbReference>
<accession>A0ABD3S828</accession>
<reference evidence="1 2" key="1">
    <citation type="submission" date="2024-12" db="EMBL/GenBank/DDBJ databases">
        <title>The unique morphological basis and parallel evolutionary history of personate flowers in Penstemon.</title>
        <authorList>
            <person name="Depatie T.H."/>
            <person name="Wessinger C.A."/>
        </authorList>
    </citation>
    <scope>NUCLEOTIDE SEQUENCE [LARGE SCALE GENOMIC DNA]</scope>
    <source>
        <strain evidence="1">WTNN_2</strain>
        <tissue evidence="1">Leaf</tissue>
    </source>
</reference>
<sequence>MYKDNEKCPCGKLINREINLVVSKVTTKTGEVFTVKTSSFLISDDLRMLPNVTGSFLQSIKHLGITDTDGAEQMTVTIGFNELISKIKIYNGSIMKLTPYTKLKFQFNIRFTRSCTTIILGV</sequence>